<dbReference type="GO" id="GO:0008299">
    <property type="term" value="P:isoprenoid biosynthetic process"/>
    <property type="evidence" value="ECO:0007669"/>
    <property type="project" value="TreeGrafter"/>
</dbReference>
<dbReference type="GO" id="GO:0005739">
    <property type="term" value="C:mitochondrion"/>
    <property type="evidence" value="ECO:0007669"/>
    <property type="project" value="TreeGrafter"/>
</dbReference>
<reference evidence="1" key="1">
    <citation type="submission" date="2014-05" db="EMBL/GenBank/DDBJ databases">
        <authorList>
            <person name="Chronopoulou M."/>
        </authorList>
    </citation>
    <scope>NUCLEOTIDE SEQUENCE</scope>
    <source>
        <tissue evidence="1">Whole organism</tissue>
    </source>
</reference>
<dbReference type="GO" id="GO:0004659">
    <property type="term" value="F:prenyltransferase activity"/>
    <property type="evidence" value="ECO:0007669"/>
    <property type="project" value="TreeGrafter"/>
</dbReference>
<dbReference type="SUPFAM" id="SSF48576">
    <property type="entry name" value="Terpenoid synthases"/>
    <property type="match status" value="1"/>
</dbReference>
<dbReference type="AlphaFoldDB" id="A0A0K2T4K7"/>
<dbReference type="GO" id="GO:0006744">
    <property type="term" value="P:ubiquinone biosynthetic process"/>
    <property type="evidence" value="ECO:0007669"/>
    <property type="project" value="TreeGrafter"/>
</dbReference>
<name>A0A0K2T4K7_LEPSM</name>
<dbReference type="OrthoDB" id="9983019at2759"/>
<dbReference type="Gene3D" id="1.10.600.10">
    <property type="entry name" value="Farnesyl Diphosphate Synthase"/>
    <property type="match status" value="1"/>
</dbReference>
<dbReference type="GO" id="GO:1990234">
    <property type="term" value="C:transferase complex"/>
    <property type="evidence" value="ECO:0007669"/>
    <property type="project" value="TreeGrafter"/>
</dbReference>
<sequence length="380" mass="43320">MIGSSRSIIRTLHISQVHIPKRRGWDRVLSEAEKLVGFPSSFASLSAFMNEDMSNWAVHARKLASSNHPFTTTMKRLVFQGRNSLQVRGLISLLFSRLINDPEHFKNNDDFIKEHGILKVQQQLAETLELIYTAQYIHRSLINLPNDLHSRVDSELKDDLLQLEFGNKIALLGGDYLLAQACMNLALMRSSMIVDIISKSLIDFTQSEFITNRDVSGRHLPKKDQIIYKHWELRSSLSWAGLMANVCRGSCSLGGHSIELQNLGYRFGIHFALAHQAQMEIDVISECPVDGFDLTSLPLVFYFQNNKKLLSNLPIRGNQLIVDEVNWKEISHQILTGDALEKTHEVIEDHSDVCEKELKKLRDDESKNVLLKLIKHLKDV</sequence>
<evidence type="ECO:0000313" key="1">
    <source>
        <dbReference type="EMBL" id="CDW20351.1"/>
    </source>
</evidence>
<proteinExistence type="predicted"/>
<dbReference type="InterPro" id="IPR008949">
    <property type="entry name" value="Isoprenoid_synthase_dom_sf"/>
</dbReference>
<dbReference type="EMBL" id="HACA01002990">
    <property type="protein sequence ID" value="CDW20351.1"/>
    <property type="molecule type" value="Transcribed_RNA"/>
</dbReference>
<dbReference type="PANTHER" id="PTHR12001:SF55">
    <property type="entry name" value="ALL TRANS-POLYPRENYL-DIPHOSPHATE SYNTHASE PDSS2"/>
    <property type="match status" value="1"/>
</dbReference>
<dbReference type="PANTHER" id="PTHR12001">
    <property type="entry name" value="GERANYLGERANYL PYROPHOSPHATE SYNTHASE"/>
    <property type="match status" value="1"/>
</dbReference>
<protein>
    <submittedName>
        <fullName evidence="1">Decaprenyldiphosphate synthase subunit 2like [Bombus terrestris]</fullName>
    </submittedName>
</protein>
<organism evidence="1">
    <name type="scientific">Lepeophtheirus salmonis</name>
    <name type="common">Salmon louse</name>
    <name type="synonym">Caligus salmonis</name>
    <dbReference type="NCBI Taxonomy" id="72036"/>
    <lineage>
        <taxon>Eukaryota</taxon>
        <taxon>Metazoa</taxon>
        <taxon>Ecdysozoa</taxon>
        <taxon>Arthropoda</taxon>
        <taxon>Crustacea</taxon>
        <taxon>Multicrustacea</taxon>
        <taxon>Hexanauplia</taxon>
        <taxon>Copepoda</taxon>
        <taxon>Siphonostomatoida</taxon>
        <taxon>Caligidae</taxon>
        <taxon>Lepeophtheirus</taxon>
    </lineage>
</organism>
<accession>A0A0K2T4K7</accession>